<dbReference type="GO" id="GO:0040008">
    <property type="term" value="P:regulation of growth"/>
    <property type="evidence" value="ECO:0007669"/>
    <property type="project" value="InterPro"/>
</dbReference>
<comment type="similarity">
    <text evidence="2">Belongs to the LAZY family.</text>
</comment>
<feature type="compositionally biased region" description="Polar residues" evidence="3">
    <location>
        <begin position="20"/>
        <end position="33"/>
    </location>
</feature>
<evidence type="ECO:0000256" key="3">
    <source>
        <dbReference type="SAM" id="MobiDB-lite"/>
    </source>
</evidence>
<feature type="region of interest" description="Disordered" evidence="3">
    <location>
        <begin position="14"/>
        <end position="33"/>
    </location>
</feature>
<dbReference type="KEGG" id="rsz:108856154"/>
<dbReference type="GO" id="GO:0009630">
    <property type="term" value="P:gravitropism"/>
    <property type="evidence" value="ECO:0007669"/>
    <property type="project" value="InterPro"/>
</dbReference>
<evidence type="ECO:0000313" key="4">
    <source>
        <dbReference type="Proteomes" id="UP000504610"/>
    </source>
</evidence>
<keyword evidence="4" id="KW-1185">Reference proteome</keyword>
<dbReference type="RefSeq" id="XP_056865185.1">
    <property type="nucleotide sequence ID" value="XM_057009205.1"/>
</dbReference>
<accession>A0A9W3DMX1</accession>
<dbReference type="AlphaFoldDB" id="A0A9W3DMX1"/>
<dbReference type="Proteomes" id="UP000504610">
    <property type="component" value="Chromosome 1"/>
</dbReference>
<dbReference type="GeneID" id="108856154"/>
<reference evidence="5" key="2">
    <citation type="submission" date="2025-08" db="UniProtKB">
        <authorList>
            <consortium name="RefSeq"/>
        </authorList>
    </citation>
    <scope>IDENTIFICATION</scope>
    <source>
        <tissue evidence="5">Leaf</tissue>
    </source>
</reference>
<dbReference type="InterPro" id="IPR044683">
    <property type="entry name" value="LAZY"/>
</dbReference>
<sequence>MKIFSWVQRKLGGKKHESTSDCPQESSGPDLSKDLQSWAQDEETFLAIGTLGNNICTKIEKEEENVSSKDLTAINADVIIRKKKSLSFLLKKMFVCTSGFKTPPPLLDLSRGDSFPNTRMEKMLRTILDKKIHPQRSNATAKKYLENHKIMDEARSSVDANKWNKTDSEYIVLEM</sequence>
<reference evidence="4" key="1">
    <citation type="journal article" date="2019" name="Database">
        <title>The radish genome database (RadishGD): an integrated information resource for radish genomics.</title>
        <authorList>
            <person name="Yu H.J."/>
            <person name="Baek S."/>
            <person name="Lee Y.J."/>
            <person name="Cho A."/>
            <person name="Mun J.H."/>
        </authorList>
    </citation>
    <scope>NUCLEOTIDE SEQUENCE [LARGE SCALE GENOMIC DNA]</scope>
    <source>
        <strain evidence="4">cv. WK10039</strain>
    </source>
</reference>
<dbReference type="OrthoDB" id="1729737at2759"/>
<evidence type="ECO:0000256" key="1">
    <source>
        <dbReference type="ARBA" id="ARBA00022604"/>
    </source>
</evidence>
<evidence type="ECO:0000313" key="5">
    <source>
        <dbReference type="RefSeq" id="XP_056865185.1"/>
    </source>
</evidence>
<name>A0A9W3DMX1_RAPSA</name>
<organism evidence="4 5">
    <name type="scientific">Raphanus sativus</name>
    <name type="common">Radish</name>
    <name type="synonym">Raphanus raphanistrum var. sativus</name>
    <dbReference type="NCBI Taxonomy" id="3726"/>
    <lineage>
        <taxon>Eukaryota</taxon>
        <taxon>Viridiplantae</taxon>
        <taxon>Streptophyta</taxon>
        <taxon>Embryophyta</taxon>
        <taxon>Tracheophyta</taxon>
        <taxon>Spermatophyta</taxon>
        <taxon>Magnoliopsida</taxon>
        <taxon>eudicotyledons</taxon>
        <taxon>Gunneridae</taxon>
        <taxon>Pentapetalae</taxon>
        <taxon>rosids</taxon>
        <taxon>malvids</taxon>
        <taxon>Brassicales</taxon>
        <taxon>Brassicaceae</taxon>
        <taxon>Brassiceae</taxon>
        <taxon>Raphanus</taxon>
    </lineage>
</organism>
<gene>
    <name evidence="5" type="primary">LOC108856154</name>
</gene>
<dbReference type="PANTHER" id="PTHR34045:SF13">
    <property type="entry name" value="PROTEIN LAZY 3"/>
    <property type="match status" value="1"/>
</dbReference>
<dbReference type="PANTHER" id="PTHR34045">
    <property type="entry name" value="OS03G0406300 PROTEIN"/>
    <property type="match status" value="1"/>
</dbReference>
<proteinExistence type="inferred from homology"/>
<keyword evidence="1" id="KW-0341">Growth regulation</keyword>
<evidence type="ECO:0000256" key="2">
    <source>
        <dbReference type="ARBA" id="ARBA00024198"/>
    </source>
</evidence>
<protein>
    <submittedName>
        <fullName evidence="5">Protein LAZY 3-like</fullName>
    </submittedName>
</protein>